<name>A0A6H9G903_MICAE</name>
<sequence>MLGYLSYRELGEWAKNNRHRLSQEFNIIPERVPSYSTIRRVMMGSEWQSLLRLFNEWALSGQVFAEIIQGHWKIENQLHWVKDVIFQEDKSQISDFQAASNWSILTTMGLNLFRSLGFISITEGQRWLAERWKKLIGLST</sequence>
<evidence type="ECO:0000313" key="2">
    <source>
        <dbReference type="EMBL" id="GCL51591.1"/>
    </source>
</evidence>
<dbReference type="Proteomes" id="UP000435041">
    <property type="component" value="Unassembled WGS sequence"/>
</dbReference>
<comment type="caution">
    <text evidence="2">The sequence shown here is derived from an EMBL/GenBank/DDBJ whole genome shotgun (WGS) entry which is preliminary data.</text>
</comment>
<protein>
    <submittedName>
        <fullName evidence="2">Transposase</fullName>
    </submittedName>
</protein>
<dbReference type="AlphaFoldDB" id="A0A6H9G903"/>
<accession>A0A6H9G903</accession>
<dbReference type="EMBL" id="BJCI01000060">
    <property type="protein sequence ID" value="GCL51591.1"/>
    <property type="molecule type" value="Genomic_DNA"/>
</dbReference>
<dbReference type="InterPro" id="IPR032806">
    <property type="entry name" value="YbfD_N"/>
</dbReference>
<evidence type="ECO:0000313" key="3">
    <source>
        <dbReference type="Proteomes" id="UP000435041"/>
    </source>
</evidence>
<reference evidence="2 3" key="1">
    <citation type="submission" date="2019-02" db="EMBL/GenBank/DDBJ databases">
        <title>Draft genome sequence of Arthrospira platensis NIES-3804.</title>
        <authorList>
            <person name="Yamaguchi H."/>
            <person name="Suzuki S."/>
            <person name="Kawachi M."/>
        </authorList>
    </citation>
    <scope>NUCLEOTIDE SEQUENCE [LARGE SCALE GENOMIC DNA]</scope>
    <source>
        <strain evidence="2 3">NIES-3804</strain>
    </source>
</reference>
<proteinExistence type="predicted"/>
<evidence type="ECO:0000259" key="1">
    <source>
        <dbReference type="Pfam" id="PF13808"/>
    </source>
</evidence>
<dbReference type="GO" id="GO:0006313">
    <property type="term" value="P:DNA transposition"/>
    <property type="evidence" value="ECO:0007669"/>
    <property type="project" value="InterPro"/>
</dbReference>
<dbReference type="GO" id="GO:0004803">
    <property type="term" value="F:transposase activity"/>
    <property type="evidence" value="ECO:0007669"/>
    <property type="project" value="InterPro"/>
</dbReference>
<dbReference type="PANTHER" id="PTHR30298:SF0">
    <property type="entry name" value="PROTEIN YBFL-RELATED"/>
    <property type="match status" value="1"/>
</dbReference>
<organism evidence="2 3">
    <name type="scientific">Microcystis aeruginosa NIES-3804</name>
    <dbReference type="NCBI Taxonomy" id="2517783"/>
    <lineage>
        <taxon>Bacteria</taxon>
        <taxon>Bacillati</taxon>
        <taxon>Cyanobacteriota</taxon>
        <taxon>Cyanophyceae</taxon>
        <taxon>Oscillatoriophycideae</taxon>
        <taxon>Chroococcales</taxon>
        <taxon>Microcystaceae</taxon>
        <taxon>Microcystis</taxon>
    </lineage>
</organism>
<dbReference type="GO" id="GO:0003677">
    <property type="term" value="F:DNA binding"/>
    <property type="evidence" value="ECO:0007669"/>
    <property type="project" value="InterPro"/>
</dbReference>
<feature type="domain" description="H repeat-associated protein N-terminal" evidence="1">
    <location>
        <begin position="2"/>
        <end position="58"/>
    </location>
</feature>
<dbReference type="InterPro" id="IPR051698">
    <property type="entry name" value="Transposase_11-like"/>
</dbReference>
<gene>
    <name evidence="2" type="ORF">NIES3804_31720</name>
</gene>
<dbReference type="PANTHER" id="PTHR30298">
    <property type="entry name" value="H REPEAT-ASSOCIATED PREDICTED TRANSPOSASE"/>
    <property type="match status" value="1"/>
</dbReference>
<dbReference type="Pfam" id="PF13808">
    <property type="entry name" value="DDE_Tnp_1_assoc"/>
    <property type="match status" value="1"/>
</dbReference>